<name>A0ACB9H8M5_CICIN</name>
<reference evidence="1 2" key="2">
    <citation type="journal article" date="2022" name="Mol. Ecol. Resour.">
        <title>The genomes of chicory, endive, great burdock and yacon provide insights into Asteraceae paleo-polyploidization history and plant inulin production.</title>
        <authorList>
            <person name="Fan W."/>
            <person name="Wang S."/>
            <person name="Wang H."/>
            <person name="Wang A."/>
            <person name="Jiang F."/>
            <person name="Liu H."/>
            <person name="Zhao H."/>
            <person name="Xu D."/>
            <person name="Zhang Y."/>
        </authorList>
    </citation>
    <scope>NUCLEOTIDE SEQUENCE [LARGE SCALE GENOMIC DNA]</scope>
    <source>
        <strain evidence="2">cv. Punajuju</strain>
        <tissue evidence="1">Leaves</tissue>
    </source>
</reference>
<organism evidence="1 2">
    <name type="scientific">Cichorium intybus</name>
    <name type="common">Chicory</name>
    <dbReference type="NCBI Taxonomy" id="13427"/>
    <lineage>
        <taxon>Eukaryota</taxon>
        <taxon>Viridiplantae</taxon>
        <taxon>Streptophyta</taxon>
        <taxon>Embryophyta</taxon>
        <taxon>Tracheophyta</taxon>
        <taxon>Spermatophyta</taxon>
        <taxon>Magnoliopsida</taxon>
        <taxon>eudicotyledons</taxon>
        <taxon>Gunneridae</taxon>
        <taxon>Pentapetalae</taxon>
        <taxon>asterids</taxon>
        <taxon>campanulids</taxon>
        <taxon>Asterales</taxon>
        <taxon>Asteraceae</taxon>
        <taxon>Cichorioideae</taxon>
        <taxon>Cichorieae</taxon>
        <taxon>Cichoriinae</taxon>
        <taxon>Cichorium</taxon>
    </lineage>
</organism>
<proteinExistence type="predicted"/>
<sequence length="301" mass="34811">MGCHRDNQFNSHFWQSFQKHFGTKALLSTAYHPQTDGQSERTIQTLEDMLRACIIDFGGSWEDHLPLVEFAYNNTYHSSIQMAPFEALYGAPIREHMRVAQNRQKQYADRRRKLLEFNVGDMVMLKVSPWKGIIRFGKRGKLSPRFIGPFQVLEKIGAVAYKLKLPEELQGIHNVFHVSHLRKTLYDQSTWVPLAEVQLDEKLRYQEMPEQILEKKVKKLRNKEVGLVKVKWRHHKGADVTWEAEGEMRSKYPYLFQEIPRTESFEGAKARQEHTRGSGVPHIDSTSGSGGGDRGKRSMDG</sequence>
<comment type="caution">
    <text evidence="1">The sequence shown here is derived from an EMBL/GenBank/DDBJ whole genome shotgun (WGS) entry which is preliminary data.</text>
</comment>
<evidence type="ECO:0000313" key="2">
    <source>
        <dbReference type="Proteomes" id="UP001055811"/>
    </source>
</evidence>
<accession>A0ACB9H8M5</accession>
<evidence type="ECO:0000313" key="1">
    <source>
        <dbReference type="EMBL" id="KAI3792090.1"/>
    </source>
</evidence>
<dbReference type="EMBL" id="CM042009">
    <property type="protein sequence ID" value="KAI3792090.1"/>
    <property type="molecule type" value="Genomic_DNA"/>
</dbReference>
<protein>
    <submittedName>
        <fullName evidence="1">Uncharacterized protein</fullName>
    </submittedName>
</protein>
<keyword evidence="2" id="KW-1185">Reference proteome</keyword>
<gene>
    <name evidence="1" type="ORF">L2E82_05960</name>
</gene>
<reference evidence="2" key="1">
    <citation type="journal article" date="2022" name="Mol. Ecol. Resour.">
        <title>The genomes of chicory, endive, great burdock and yacon provide insights into Asteraceae palaeo-polyploidization history and plant inulin production.</title>
        <authorList>
            <person name="Fan W."/>
            <person name="Wang S."/>
            <person name="Wang H."/>
            <person name="Wang A."/>
            <person name="Jiang F."/>
            <person name="Liu H."/>
            <person name="Zhao H."/>
            <person name="Xu D."/>
            <person name="Zhang Y."/>
        </authorList>
    </citation>
    <scope>NUCLEOTIDE SEQUENCE [LARGE SCALE GENOMIC DNA]</scope>
    <source>
        <strain evidence="2">cv. Punajuju</strain>
    </source>
</reference>
<dbReference type="Proteomes" id="UP001055811">
    <property type="component" value="Linkage Group LG01"/>
</dbReference>